<dbReference type="Pfam" id="PF16420">
    <property type="entry name" value="ATG7_N"/>
    <property type="match status" value="1"/>
</dbReference>
<dbReference type="Gene3D" id="3.40.140.100">
    <property type="entry name" value="Ubiquitin-like modifier-activating enzyme ATG7 C-terminal domain"/>
    <property type="match status" value="1"/>
</dbReference>
<keyword evidence="5 6" id="KW-0072">Autophagy</keyword>
<keyword evidence="3 6" id="KW-0813">Transport</keyword>
<dbReference type="InterPro" id="IPR000594">
    <property type="entry name" value="ThiF_NAD_FAD-bd"/>
</dbReference>
<keyword evidence="4 6" id="KW-0653">Protein transport</keyword>
<comment type="subcellular location">
    <subcellularLocation>
        <location evidence="6">Cytoplasm</location>
    </subcellularLocation>
    <subcellularLocation>
        <location evidence="6">Preautophagosomal structure</location>
    </subcellularLocation>
</comment>
<protein>
    <recommendedName>
        <fullName evidence="2 6">Ubiquitin-like modifier-activating enzyme ATG7</fullName>
    </recommendedName>
    <alternativeName>
        <fullName evidence="6">Autophagy-related protein 7</fullName>
    </alternativeName>
</protein>
<dbReference type="Pfam" id="PF00899">
    <property type="entry name" value="ThiF"/>
    <property type="match status" value="1"/>
</dbReference>
<comment type="caution">
    <text evidence="9">The sequence shown here is derived from an EMBL/GenBank/DDBJ whole genome shotgun (WGS) entry which is preliminary data.</text>
</comment>
<dbReference type="EMBL" id="CAKLCB010000377">
    <property type="protein sequence ID" value="CAH0521353.1"/>
    <property type="molecule type" value="Genomic_DNA"/>
</dbReference>
<dbReference type="NCBIfam" id="TIGR01381">
    <property type="entry name" value="E1_like_apg7"/>
    <property type="match status" value="1"/>
</dbReference>
<dbReference type="InterPro" id="IPR045886">
    <property type="entry name" value="ThiF/MoeB/HesA"/>
</dbReference>
<evidence type="ECO:0000256" key="3">
    <source>
        <dbReference type="ARBA" id="ARBA00022448"/>
    </source>
</evidence>
<evidence type="ECO:0000256" key="2">
    <source>
        <dbReference type="ARBA" id="ARBA00017647"/>
    </source>
</evidence>
<dbReference type="Gene3D" id="3.40.140.70">
    <property type="entry name" value="Ubiquitin-like modifier-activating enzyme ATG7 N-terminal domain"/>
    <property type="match status" value="1"/>
</dbReference>
<keyword evidence="10" id="KW-1185">Reference proteome</keyword>
<evidence type="ECO:0000313" key="9">
    <source>
        <dbReference type="EMBL" id="CAH0521353.1"/>
    </source>
</evidence>
<comment type="function">
    <text evidence="6">E1-like activating enzyme involved in the 2 ubiquitin-like systems required for autophagy.</text>
</comment>
<evidence type="ECO:0000256" key="1">
    <source>
        <dbReference type="ARBA" id="ARBA00010931"/>
    </source>
</evidence>
<dbReference type="InterPro" id="IPR035985">
    <property type="entry name" value="Ubiquitin-activating_enz"/>
</dbReference>
<evidence type="ECO:0000259" key="8">
    <source>
        <dbReference type="Pfam" id="PF16420"/>
    </source>
</evidence>
<evidence type="ECO:0000256" key="6">
    <source>
        <dbReference type="RuleBase" id="RU366022"/>
    </source>
</evidence>
<dbReference type="Gene3D" id="3.40.50.720">
    <property type="entry name" value="NAD(P)-binding Rossmann-like Domain"/>
    <property type="match status" value="1"/>
</dbReference>
<reference evidence="9 10" key="1">
    <citation type="submission" date="2021-11" db="EMBL/GenBank/DDBJ databases">
        <authorList>
            <person name="Islam A."/>
            <person name="Islam S."/>
            <person name="Flora M.S."/>
            <person name="Rahman M."/>
            <person name="Ziaur R.M."/>
            <person name="Epstein J.H."/>
            <person name="Hassan M."/>
            <person name="Klassen M."/>
            <person name="Woodard K."/>
            <person name="Webb A."/>
            <person name="Webby R.J."/>
            <person name="El Zowalaty M.E."/>
        </authorList>
    </citation>
    <scope>NUCLEOTIDE SEQUENCE [LARGE SCALE GENOMIC DNA]</scope>
    <source>
        <strain evidence="9">Pbs1</strain>
    </source>
</reference>
<organism evidence="9 10">
    <name type="scientific">Peronospora belbahrii</name>
    <dbReference type="NCBI Taxonomy" id="622444"/>
    <lineage>
        <taxon>Eukaryota</taxon>
        <taxon>Sar</taxon>
        <taxon>Stramenopiles</taxon>
        <taxon>Oomycota</taxon>
        <taxon>Peronosporomycetes</taxon>
        <taxon>Peronosporales</taxon>
        <taxon>Peronosporaceae</taxon>
        <taxon>Peronospora</taxon>
    </lineage>
</organism>
<feature type="domain" description="Ubiquitin-like modifier-activating enzyme Atg7 N-terminal" evidence="8">
    <location>
        <begin position="11"/>
        <end position="360"/>
    </location>
</feature>
<comment type="similarity">
    <text evidence="1 6">Belongs to the ATG7 family.</text>
</comment>
<evidence type="ECO:0000256" key="4">
    <source>
        <dbReference type="ARBA" id="ARBA00022927"/>
    </source>
</evidence>
<dbReference type="PANTHER" id="PTHR10953">
    <property type="entry name" value="UBIQUITIN-ACTIVATING ENZYME E1"/>
    <property type="match status" value="1"/>
</dbReference>
<comment type="subunit">
    <text evidence="6">Homodimer.</text>
</comment>
<dbReference type="InterPro" id="IPR042522">
    <property type="entry name" value="Atg7_N_1"/>
</dbReference>
<dbReference type="SUPFAM" id="SSF69572">
    <property type="entry name" value="Activating enzymes of the ubiquitin-like proteins"/>
    <property type="match status" value="1"/>
</dbReference>
<name>A0ABN8D7H6_9STRA</name>
<keyword evidence="6" id="KW-0963">Cytoplasm</keyword>
<dbReference type="Proteomes" id="UP001158986">
    <property type="component" value="Unassembled WGS sequence"/>
</dbReference>
<sequence>MTNDVNEWQVLKFQPWNSAPDVSFWQKLTYLKLNTFQLNDEAQGIKGYFTPGRSMNVPARFTVDESAFKSENLETQKDADTRDTDRARYEWQAPGLLYNTNTLEAFKKLDKTALLRAAGDQILDIILDTHGTNDMLLDCLNTFVLVTFADLKKHSFLYWFGFPALIPPTSFQYRTPPASVDLVLSEEERIHTLRGLLRMRHVSSESETVNGNFAPFFVVERLDVSANSEEIVRVLNVHEWRAADHRLDDVVETIFGYVDPCPLKTNPGWPLRNFLALLTALPTEKVDCSRSMKIISFREHVHQFTEVPDDFVWKNSVVFEVRSNQTFMANGRSRQDVRVIGWEANAHGKMGPRIMELGSILDPIQLANTSVDLNLKLMRWRQLPSLDLDLLVQTKCLLLGAGTLGCYTARSLLAWGFRNITFVDNSTVSHSNPVRQPLFEFQDVGKPKGECAARALKRIFPLVNAQAVHLTIPMAGHALSSPQLIEDAKTGLETLEQLIASHDVVFLGTDSRESRWLPTVIATSQKKLLLNTALGFDSYLVMRHGVRPDQQENGDATTPSLGCYFCNDVVSPRDSLKDRTLDQMCTVTRPGLAPIAAATAVELVVAVLHSPQQQSVGADKPSNDSVSMGYIPHQLRGFLNAFQSMVITGEAFDKCIACSSKVLDAYGTDSLGLLEKACNSDTFLEELTGLNQLTKEVDSLMIDLDDSDEDSDMI</sequence>
<gene>
    <name evidence="9" type="ORF">PBS001_LOCUS7809</name>
</gene>
<keyword evidence="6" id="KW-0833">Ubl conjugation pathway</keyword>
<evidence type="ECO:0000256" key="5">
    <source>
        <dbReference type="ARBA" id="ARBA00023006"/>
    </source>
</evidence>
<dbReference type="InterPro" id="IPR006285">
    <property type="entry name" value="Atg7"/>
</dbReference>
<proteinExistence type="inferred from homology"/>
<evidence type="ECO:0000313" key="10">
    <source>
        <dbReference type="Proteomes" id="UP001158986"/>
    </source>
</evidence>
<dbReference type="PANTHER" id="PTHR10953:SF3">
    <property type="entry name" value="UBIQUITIN-LIKE MODIFIER-ACTIVATING ENZYME ATG7"/>
    <property type="match status" value="1"/>
</dbReference>
<accession>A0ABN8D7H6</accession>
<dbReference type="InterPro" id="IPR032197">
    <property type="entry name" value="Atg7_N"/>
</dbReference>
<evidence type="ECO:0000259" key="7">
    <source>
        <dbReference type="Pfam" id="PF00899"/>
    </source>
</evidence>
<feature type="domain" description="THIF-type NAD/FAD binding fold" evidence="7">
    <location>
        <begin position="379"/>
        <end position="614"/>
    </location>
</feature>
<dbReference type="InterPro" id="IPR042523">
    <property type="entry name" value="Atg7_N_2"/>
</dbReference>